<dbReference type="RefSeq" id="WP_124082265.1">
    <property type="nucleotide sequence ID" value="NZ_UWPJ01000047.1"/>
</dbReference>
<dbReference type="CDD" id="cd00448">
    <property type="entry name" value="YjgF_YER057c_UK114_family"/>
    <property type="match status" value="1"/>
</dbReference>
<dbReference type="OrthoDB" id="8684161at2"/>
<evidence type="ECO:0000313" key="2">
    <source>
        <dbReference type="Proteomes" id="UP000277294"/>
    </source>
</evidence>
<dbReference type="GO" id="GO:0005829">
    <property type="term" value="C:cytosol"/>
    <property type="evidence" value="ECO:0007669"/>
    <property type="project" value="TreeGrafter"/>
</dbReference>
<dbReference type="AlphaFoldDB" id="A0A3P4B986"/>
<dbReference type="Gene3D" id="3.30.1330.40">
    <property type="entry name" value="RutC-like"/>
    <property type="match status" value="1"/>
</dbReference>
<dbReference type="InterPro" id="IPR006175">
    <property type="entry name" value="YjgF/YER057c/UK114"/>
</dbReference>
<dbReference type="Proteomes" id="UP000277294">
    <property type="component" value="Unassembled WGS sequence"/>
</dbReference>
<dbReference type="Pfam" id="PF01042">
    <property type="entry name" value="Ribonuc_L-PSP"/>
    <property type="match status" value="1"/>
</dbReference>
<dbReference type="EC" id="3.5.4.-" evidence="1"/>
<organism evidence="1 2">
    <name type="scientific">Pigmentiphaga humi</name>
    <dbReference type="NCBI Taxonomy" id="2478468"/>
    <lineage>
        <taxon>Bacteria</taxon>
        <taxon>Pseudomonadati</taxon>
        <taxon>Pseudomonadota</taxon>
        <taxon>Betaproteobacteria</taxon>
        <taxon>Burkholderiales</taxon>
        <taxon>Alcaligenaceae</taxon>
        <taxon>Pigmentiphaga</taxon>
    </lineage>
</organism>
<name>A0A3P4B986_9BURK</name>
<evidence type="ECO:0000313" key="1">
    <source>
        <dbReference type="EMBL" id="VCU72622.1"/>
    </source>
</evidence>
<dbReference type="PANTHER" id="PTHR11803">
    <property type="entry name" value="2-IMINOBUTANOATE/2-IMINOPROPANOATE DEAMINASE RIDA"/>
    <property type="match status" value="1"/>
</dbReference>
<reference evidence="1 2" key="1">
    <citation type="submission" date="2018-10" db="EMBL/GenBank/DDBJ databases">
        <authorList>
            <person name="Criscuolo A."/>
        </authorList>
    </citation>
    <scope>NUCLEOTIDE SEQUENCE [LARGE SCALE GENOMIC DNA]</scope>
    <source>
        <strain evidence="1">DnA1</strain>
    </source>
</reference>
<protein>
    <submittedName>
        <fullName evidence="1">Enamine/imine deaminase</fullName>
        <ecNumber evidence="1">3.5.4.-</ecNumber>
    </submittedName>
</protein>
<gene>
    <name evidence="1" type="primary">yabJ_4</name>
    <name evidence="1" type="ORF">PIGHUM_04724</name>
</gene>
<proteinExistence type="predicted"/>
<keyword evidence="2" id="KW-1185">Reference proteome</keyword>
<accession>A0A3P4B986</accession>
<dbReference type="GO" id="GO:0019239">
    <property type="term" value="F:deaminase activity"/>
    <property type="evidence" value="ECO:0007669"/>
    <property type="project" value="TreeGrafter"/>
</dbReference>
<dbReference type="EMBL" id="UWPJ01000047">
    <property type="protein sequence ID" value="VCU72622.1"/>
    <property type="molecule type" value="Genomic_DNA"/>
</dbReference>
<dbReference type="SUPFAM" id="SSF55298">
    <property type="entry name" value="YjgF-like"/>
    <property type="match status" value="1"/>
</dbReference>
<sequence length="132" mass="14576">MPLQAHYAQTLPKPRFRYTPCIQAGPFYQLAGMIALDAATGQLEAGGVAAETDKIMRNMLGALPEYGLRLDQLMIARIFTTRFDQFADINRIWEGYFPEGATPPARTAMGVAALPLGAAVEIEFCFYKEETP</sequence>
<keyword evidence="1" id="KW-0378">Hydrolase</keyword>
<dbReference type="InterPro" id="IPR035959">
    <property type="entry name" value="RutC-like_sf"/>
</dbReference>
<dbReference type="PANTHER" id="PTHR11803:SF39">
    <property type="entry name" value="2-IMINOBUTANOATE_2-IMINOPROPANOATE DEAMINASE"/>
    <property type="match status" value="1"/>
</dbReference>